<protein>
    <submittedName>
        <fullName evidence="2">Helix-turn-helix protein</fullName>
    </submittedName>
</protein>
<dbReference type="EMBL" id="SGXF01000002">
    <property type="protein sequence ID" value="RZT00860.1"/>
    <property type="molecule type" value="Genomic_DNA"/>
</dbReference>
<evidence type="ECO:0000313" key="3">
    <source>
        <dbReference type="Proteomes" id="UP000292927"/>
    </source>
</evidence>
<dbReference type="Proteomes" id="UP000292927">
    <property type="component" value="Unassembled WGS sequence"/>
</dbReference>
<dbReference type="InterPro" id="IPR025246">
    <property type="entry name" value="IS30-like_HTH"/>
</dbReference>
<dbReference type="Pfam" id="PF13936">
    <property type="entry name" value="HTH_38"/>
    <property type="match status" value="1"/>
</dbReference>
<feature type="domain" description="Transposase IS30-like HTH" evidence="1">
    <location>
        <begin position="7"/>
        <end position="45"/>
    </location>
</feature>
<gene>
    <name evidence="2" type="ORF">EV209_1293</name>
</gene>
<accession>A0A4Q7PLU8</accession>
<keyword evidence="3" id="KW-1185">Reference proteome</keyword>
<name>A0A4Q7PLU8_9FIRM</name>
<organism evidence="2 3">
    <name type="scientific">Cuneatibacter caecimuris</name>
    <dbReference type="NCBI Taxonomy" id="1796618"/>
    <lineage>
        <taxon>Bacteria</taxon>
        <taxon>Bacillati</taxon>
        <taxon>Bacillota</taxon>
        <taxon>Clostridia</taxon>
        <taxon>Lachnospirales</taxon>
        <taxon>Lachnospiraceae</taxon>
        <taxon>Cuneatibacter</taxon>
    </lineage>
</organism>
<evidence type="ECO:0000313" key="2">
    <source>
        <dbReference type="EMBL" id="RZT00860.1"/>
    </source>
</evidence>
<dbReference type="RefSeq" id="WP_243647522.1">
    <property type="nucleotide sequence ID" value="NZ_SGXF01000002.1"/>
</dbReference>
<sequence length="47" mass="5566">MDSRYQKHLPLQNRYDIEEGLNHGYTLTRIAELLGKDKTTISKEIYI</sequence>
<comment type="caution">
    <text evidence="2">The sequence shown here is derived from an EMBL/GenBank/DDBJ whole genome shotgun (WGS) entry which is preliminary data.</text>
</comment>
<dbReference type="AlphaFoldDB" id="A0A4Q7PLU8"/>
<proteinExistence type="predicted"/>
<evidence type="ECO:0000259" key="1">
    <source>
        <dbReference type="Pfam" id="PF13936"/>
    </source>
</evidence>
<reference evidence="2 3" key="1">
    <citation type="submission" date="2019-02" db="EMBL/GenBank/DDBJ databases">
        <title>Genomic Encyclopedia of Type Strains, Phase IV (KMG-IV): sequencing the most valuable type-strain genomes for metagenomic binning, comparative biology and taxonomic classification.</title>
        <authorList>
            <person name="Goeker M."/>
        </authorList>
    </citation>
    <scope>NUCLEOTIDE SEQUENCE [LARGE SCALE GENOMIC DNA]</scope>
    <source>
        <strain evidence="2 3">DSM 29486</strain>
    </source>
</reference>